<comment type="similarity">
    <text evidence="1">Belongs to the 2-5A synthase family.</text>
</comment>
<dbReference type="InterPro" id="IPR043519">
    <property type="entry name" value="NT_sf"/>
</dbReference>
<dbReference type="InterPro" id="IPR018952">
    <property type="entry name" value="2-5-oligoAdlate_synth_1_dom2/C"/>
</dbReference>
<dbReference type="Gene3D" id="1.10.1410.20">
    <property type="entry name" value="2'-5'-oligoadenylate synthetase 1, domain 2"/>
    <property type="match status" value="1"/>
</dbReference>
<dbReference type="PANTHER" id="PTHR11258">
    <property type="entry name" value="2-5 OLIGOADENYLATE SYNTHETASE"/>
    <property type="match status" value="1"/>
</dbReference>
<name>A0A914BKI2_PATMI</name>
<feature type="region of interest" description="Disordered" evidence="2">
    <location>
        <begin position="1"/>
        <end position="20"/>
    </location>
</feature>
<keyword evidence="6" id="KW-1185">Reference proteome</keyword>
<feature type="domain" description="Polymerase nucleotidyl transferase" evidence="3">
    <location>
        <begin position="69"/>
        <end position="142"/>
    </location>
</feature>
<evidence type="ECO:0000313" key="6">
    <source>
        <dbReference type="Proteomes" id="UP000887568"/>
    </source>
</evidence>
<organism evidence="5 6">
    <name type="scientific">Patiria miniata</name>
    <name type="common">Bat star</name>
    <name type="synonym">Asterina miniata</name>
    <dbReference type="NCBI Taxonomy" id="46514"/>
    <lineage>
        <taxon>Eukaryota</taxon>
        <taxon>Metazoa</taxon>
        <taxon>Echinodermata</taxon>
        <taxon>Eleutherozoa</taxon>
        <taxon>Asterozoa</taxon>
        <taxon>Asteroidea</taxon>
        <taxon>Valvatacea</taxon>
        <taxon>Valvatida</taxon>
        <taxon>Asterinidae</taxon>
        <taxon>Patiria</taxon>
    </lineage>
</organism>
<sequence length="357" mass="41092">MGNWLSGGSTEGAINEPEAEDEPWCLQPHQLELWYNENIQRGTTQFDTNCRLAVDTVVRYLHEVCSTNKNLFDISEVIKGGSLGKGTMVKDLSDVDLVAFINPPHMTSLGSIDPQAYRDKLNAVFKELEAALRRTEDISVRINRSDAYLVNFSVEVRSAAANHPRWVEVDLLPTADNISGITLDSLFRKMLQMRGYDRGFYSASLVKFQRDFVKYQPVYVKELIRLVKYWAYTCLPQALRKSYPLELITIHRWEEAGRPSRFKKVQGLRDVLQTLTDLSRLRAYWVEHYDEALAERWIEKLGCSNPIVLNPANPTTNVCWVYQRPDNREQIQDAAAESLWSELLRHVVVTSNWSGRY</sequence>
<evidence type="ECO:0000256" key="1">
    <source>
        <dbReference type="ARBA" id="ARBA00009526"/>
    </source>
</evidence>
<dbReference type="GO" id="GO:0001730">
    <property type="term" value="F:2'-5'-oligoadenylate synthetase activity"/>
    <property type="evidence" value="ECO:0007669"/>
    <property type="project" value="TreeGrafter"/>
</dbReference>
<dbReference type="GO" id="GO:0003725">
    <property type="term" value="F:double-stranded RNA binding"/>
    <property type="evidence" value="ECO:0007669"/>
    <property type="project" value="TreeGrafter"/>
</dbReference>
<dbReference type="InterPro" id="IPR002934">
    <property type="entry name" value="Polymerase_NTP_transf_dom"/>
</dbReference>
<dbReference type="GO" id="GO:0005654">
    <property type="term" value="C:nucleoplasm"/>
    <property type="evidence" value="ECO:0007669"/>
    <property type="project" value="TreeGrafter"/>
</dbReference>
<dbReference type="Pfam" id="PF01909">
    <property type="entry name" value="NTP_transf_2"/>
    <property type="match status" value="1"/>
</dbReference>
<reference evidence="5" key="1">
    <citation type="submission" date="2022-11" db="UniProtKB">
        <authorList>
            <consortium name="EnsemblMetazoa"/>
        </authorList>
    </citation>
    <scope>IDENTIFICATION</scope>
</reference>
<dbReference type="PANTHER" id="PTHR11258:SF11">
    <property type="entry name" value="C2H2-TYPE DOMAIN-CONTAINING PROTEIN"/>
    <property type="match status" value="1"/>
</dbReference>
<evidence type="ECO:0008006" key="7">
    <source>
        <dbReference type="Google" id="ProtNLM"/>
    </source>
</evidence>
<evidence type="ECO:0000259" key="4">
    <source>
        <dbReference type="Pfam" id="PF10421"/>
    </source>
</evidence>
<dbReference type="InterPro" id="IPR006116">
    <property type="entry name" value="NT_2-5OAS_ClassI-CCAase"/>
</dbReference>
<dbReference type="OrthoDB" id="9978031at2759"/>
<dbReference type="AlphaFoldDB" id="A0A914BKI2"/>
<dbReference type="GO" id="GO:0005829">
    <property type="term" value="C:cytosol"/>
    <property type="evidence" value="ECO:0007669"/>
    <property type="project" value="TreeGrafter"/>
</dbReference>
<accession>A0A914BKI2</accession>
<evidence type="ECO:0000313" key="5">
    <source>
        <dbReference type="EnsemblMetazoa" id="XP_038076301.1"/>
    </source>
</evidence>
<dbReference type="SUPFAM" id="SSF81301">
    <property type="entry name" value="Nucleotidyltransferase"/>
    <property type="match status" value="1"/>
</dbReference>
<feature type="domain" description="2'-5'-oligoadenylate synthetase 1" evidence="4">
    <location>
        <begin position="196"/>
        <end position="320"/>
    </location>
</feature>
<dbReference type="GO" id="GO:0016020">
    <property type="term" value="C:membrane"/>
    <property type="evidence" value="ECO:0007669"/>
    <property type="project" value="TreeGrafter"/>
</dbReference>
<evidence type="ECO:0000259" key="3">
    <source>
        <dbReference type="Pfam" id="PF01909"/>
    </source>
</evidence>
<dbReference type="SUPFAM" id="SSF81631">
    <property type="entry name" value="PAP/OAS1 substrate-binding domain"/>
    <property type="match status" value="1"/>
</dbReference>
<dbReference type="EnsemblMetazoa" id="XM_038220373.1">
    <property type="protein sequence ID" value="XP_038076301.1"/>
    <property type="gene ID" value="LOC119744444"/>
</dbReference>
<proteinExistence type="inferred from homology"/>
<dbReference type="Proteomes" id="UP000887568">
    <property type="component" value="Unplaced"/>
</dbReference>
<protein>
    <recommendedName>
        <fullName evidence="7">2'-5' oligoadenylate synthase</fullName>
    </recommendedName>
</protein>
<dbReference type="OMA" id="KENQHAI"/>
<dbReference type="GeneID" id="119744444"/>
<dbReference type="RefSeq" id="XP_038076301.1">
    <property type="nucleotide sequence ID" value="XM_038220373.1"/>
</dbReference>
<evidence type="ECO:0000256" key="2">
    <source>
        <dbReference type="SAM" id="MobiDB-lite"/>
    </source>
</evidence>
<dbReference type="PROSITE" id="PS50152">
    <property type="entry name" value="25A_SYNTH_3"/>
    <property type="match status" value="1"/>
</dbReference>
<dbReference type="Pfam" id="PF10421">
    <property type="entry name" value="OAS1_C"/>
    <property type="match status" value="1"/>
</dbReference>
<dbReference type="CDD" id="cd05400">
    <property type="entry name" value="NT_2-5OAS_ClassI-CCAase"/>
    <property type="match status" value="1"/>
</dbReference>
<dbReference type="Gene3D" id="3.30.460.10">
    <property type="entry name" value="Beta Polymerase, domain 2"/>
    <property type="match status" value="1"/>
</dbReference>